<feature type="region of interest" description="Disordered" evidence="3">
    <location>
        <begin position="164"/>
        <end position="212"/>
    </location>
</feature>
<dbReference type="SMART" id="SM00214">
    <property type="entry name" value="VWC"/>
    <property type="match status" value="1"/>
</dbReference>
<evidence type="ECO:0000256" key="1">
    <source>
        <dbReference type="ARBA" id="ARBA00022614"/>
    </source>
</evidence>
<dbReference type="InterPro" id="IPR043184">
    <property type="entry name" value="ECM2"/>
</dbReference>
<feature type="chain" id="PRO_5004869421" evidence="4">
    <location>
        <begin position="21"/>
        <end position="746"/>
    </location>
</feature>
<proteinExistence type="predicted"/>
<dbReference type="Bgee" id="ENSLOCG00000013843">
    <property type="expression patterns" value="Expressed in zone of skin and 10 other cell types or tissues"/>
</dbReference>
<feature type="region of interest" description="Disordered" evidence="3">
    <location>
        <begin position="225"/>
        <end position="294"/>
    </location>
</feature>
<evidence type="ECO:0000256" key="2">
    <source>
        <dbReference type="ARBA" id="ARBA00022737"/>
    </source>
</evidence>
<dbReference type="eggNOG" id="KOG0619">
    <property type="taxonomic scope" value="Eukaryota"/>
</dbReference>
<dbReference type="FunFam" id="3.80.10.10:FF:000284">
    <property type="entry name" value="extracellular matrix protein 2 isoform X1"/>
    <property type="match status" value="1"/>
</dbReference>
<feature type="compositionally biased region" description="Basic residues" evidence="3">
    <location>
        <begin position="28"/>
        <end position="46"/>
    </location>
</feature>
<dbReference type="SUPFAM" id="SSF52047">
    <property type="entry name" value="RNI-like"/>
    <property type="match status" value="1"/>
</dbReference>
<feature type="domain" description="VWFC" evidence="5">
    <location>
        <begin position="93"/>
        <end position="150"/>
    </location>
</feature>
<accession>W5N8W7</accession>
<dbReference type="FunFam" id="3.80.10.10:FF:000772">
    <property type="entry name" value="Extracellular matrix protein 2"/>
    <property type="match status" value="1"/>
</dbReference>
<dbReference type="OMA" id="MTMYNRA"/>
<dbReference type="InterPro" id="IPR003591">
    <property type="entry name" value="Leu-rich_rpt_typical-subtyp"/>
</dbReference>
<feature type="compositionally biased region" description="Basic and acidic residues" evidence="3">
    <location>
        <begin position="178"/>
        <end position="188"/>
    </location>
</feature>
<feature type="region of interest" description="Disordered" evidence="3">
    <location>
        <begin position="25"/>
        <end position="49"/>
    </location>
</feature>
<dbReference type="GO" id="GO:0030198">
    <property type="term" value="P:extracellular matrix organization"/>
    <property type="evidence" value="ECO:0000318"/>
    <property type="project" value="GO_Central"/>
</dbReference>
<dbReference type="Pfam" id="PF00093">
    <property type="entry name" value="VWC"/>
    <property type="match status" value="1"/>
</dbReference>
<organism evidence="6 7">
    <name type="scientific">Lepisosteus oculatus</name>
    <name type="common">Spotted gar</name>
    <dbReference type="NCBI Taxonomy" id="7918"/>
    <lineage>
        <taxon>Eukaryota</taxon>
        <taxon>Metazoa</taxon>
        <taxon>Chordata</taxon>
        <taxon>Craniata</taxon>
        <taxon>Vertebrata</taxon>
        <taxon>Euteleostomi</taxon>
        <taxon>Actinopterygii</taxon>
        <taxon>Neopterygii</taxon>
        <taxon>Holostei</taxon>
        <taxon>Semionotiformes</taxon>
        <taxon>Lepisosteidae</taxon>
        <taxon>Lepisosteus</taxon>
    </lineage>
</organism>
<evidence type="ECO:0000313" key="6">
    <source>
        <dbReference type="Ensembl" id="ENSLOCP00000017076.1"/>
    </source>
</evidence>
<dbReference type="SMART" id="SM00364">
    <property type="entry name" value="LRR_BAC"/>
    <property type="match status" value="3"/>
</dbReference>
<feature type="compositionally biased region" description="Pro residues" evidence="3">
    <location>
        <begin position="336"/>
        <end position="352"/>
    </location>
</feature>
<dbReference type="GO" id="GO:0031012">
    <property type="term" value="C:extracellular matrix"/>
    <property type="evidence" value="ECO:0000318"/>
    <property type="project" value="GO_Central"/>
</dbReference>
<reference evidence="6" key="3">
    <citation type="submission" date="2025-09" db="UniProtKB">
        <authorList>
            <consortium name="Ensembl"/>
        </authorList>
    </citation>
    <scope>IDENTIFICATION</scope>
</reference>
<dbReference type="InterPro" id="IPR032675">
    <property type="entry name" value="LRR_dom_sf"/>
</dbReference>
<sequence length="746" mass="86445">MQPKTILTLMLLFILSLSLAQEEGSPLRKGKKRRGGQRQGRNKQLRQRSSDVPIRLGNVPVTNADDSSPIFIQSYKSVDEFESNYNILPGKKGQCTYHGITMFENAVWSPKPCITCMCSKGNIACDEVKCTPLSCPITVKPTGECCPVCTDIGICPYRLHPSTEPNDPSELGLGPPHAHADLEERRREEEEEQLKEEEEARQEEEERLRKKDEERKKRRKQKKLEEERQRQLFEERRREEEELREKVEEEEGERRRERQEEEQQRRRQEEEDRRNREQAEERERHRRLQEERRQEEERRRRIEEDWRELEEDREDSREEEEYDEDDLRGDVFRMPPRVPKPEGVPPLRPPAPENIPPYSTLPVGCMISDVTLSCNNAKLTGIPPLSVRGLKSLNLEGNAITTIPAEAFNGIPNLEWIDLSKNKITTAGIHPQAFKKKNLKNLKRLNMDGNLLDQIPSDLPSTLEEFKINENNLQSMDEDSLQDLSNLITLELEGNMLSEGNVSPLAFKPLKRLSYLRLGRNHFRTVPQGLPASLEELYIENNLIEEISETAFNHTKSLNIVVLRHNKIDESRIARLAWINHENLESIDLSHNKLYHVPSFLPKSLIHLVLVGNQIERIPGYVFAHMKPGLEYLYLSFNKLDNEGIDPVSFFGAYHSLVELFLDHNQMTAVPPGINEMRSLLSLRLNDNKIRHFEPEAICDPLNIEDLNIVTLRMDNNLIDTRNISPTAFSCIRSYSSVVLKPQKIK</sequence>
<dbReference type="FunCoup" id="W5N8W7">
    <property type="interactions" value="90"/>
</dbReference>
<dbReference type="GeneTree" id="ENSGT00940000159941"/>
<dbReference type="InterPro" id="IPR001007">
    <property type="entry name" value="VWF_dom"/>
</dbReference>
<dbReference type="PANTHER" id="PTHR46544">
    <property type="entry name" value="EXTRACELLULAR MATRIX PROTEIN 2-RELATED"/>
    <property type="match status" value="1"/>
</dbReference>
<dbReference type="Gene3D" id="3.80.10.10">
    <property type="entry name" value="Ribonuclease Inhibitor"/>
    <property type="match status" value="4"/>
</dbReference>
<keyword evidence="4" id="KW-0732">Signal</keyword>
<dbReference type="HOGENOM" id="CLU_000288_186_2_1"/>
<dbReference type="InterPro" id="IPR001611">
    <property type="entry name" value="Leu-rich_rpt"/>
</dbReference>
<protein>
    <submittedName>
        <fullName evidence="6">Extracellular matrix protein 2</fullName>
    </submittedName>
</protein>
<dbReference type="SMART" id="SM00369">
    <property type="entry name" value="LRR_TYP"/>
    <property type="match status" value="11"/>
</dbReference>
<evidence type="ECO:0000259" key="5">
    <source>
        <dbReference type="PROSITE" id="PS50184"/>
    </source>
</evidence>
<reference evidence="7" key="1">
    <citation type="submission" date="2011-12" db="EMBL/GenBank/DDBJ databases">
        <title>The Draft Genome of Lepisosteus oculatus.</title>
        <authorList>
            <consortium name="The Broad Institute Genome Assembly &amp; Analysis Group"/>
            <consortium name="Computational R&amp;D Group"/>
            <consortium name="and Sequencing Platform"/>
            <person name="Di Palma F."/>
            <person name="Alfoldi J."/>
            <person name="Johnson J."/>
            <person name="Berlin A."/>
            <person name="Gnerre S."/>
            <person name="Jaffe D."/>
            <person name="MacCallum I."/>
            <person name="Young S."/>
            <person name="Walker B.J."/>
            <person name="Lander E.S."/>
            <person name="Lindblad-Toh K."/>
        </authorList>
    </citation>
    <scope>NUCLEOTIDE SEQUENCE [LARGE SCALE GENOMIC DNA]</scope>
</reference>
<keyword evidence="1" id="KW-0433">Leucine-rich repeat</keyword>
<dbReference type="SUPFAM" id="SSF57603">
    <property type="entry name" value="FnI-like domain"/>
    <property type="match status" value="1"/>
</dbReference>
<evidence type="ECO:0000256" key="3">
    <source>
        <dbReference type="SAM" id="MobiDB-lite"/>
    </source>
</evidence>
<dbReference type="GO" id="GO:0070052">
    <property type="term" value="F:collagen V binding"/>
    <property type="evidence" value="ECO:0000318"/>
    <property type="project" value="GO_Central"/>
</dbReference>
<evidence type="ECO:0000313" key="7">
    <source>
        <dbReference type="Proteomes" id="UP000018468"/>
    </source>
</evidence>
<dbReference type="FunFam" id="3.80.10.10:FF:000130">
    <property type="entry name" value="extracellular matrix protein 2 isoform X1"/>
    <property type="match status" value="1"/>
</dbReference>
<dbReference type="PANTHER" id="PTHR46544:SF1">
    <property type="entry name" value="EXTRACELLULAR MATRIX PROTEIN 2"/>
    <property type="match status" value="1"/>
</dbReference>
<dbReference type="AlphaFoldDB" id="W5N8W7"/>
<dbReference type="GO" id="GO:0008201">
    <property type="term" value="F:heparin binding"/>
    <property type="evidence" value="ECO:0000318"/>
    <property type="project" value="GO_Central"/>
</dbReference>
<dbReference type="Pfam" id="PF13855">
    <property type="entry name" value="LRR_8"/>
    <property type="match status" value="4"/>
</dbReference>
<dbReference type="Proteomes" id="UP000018468">
    <property type="component" value="Linkage group LG5"/>
</dbReference>
<dbReference type="Gene3D" id="6.20.200.20">
    <property type="match status" value="1"/>
</dbReference>
<feature type="compositionally biased region" description="Acidic residues" evidence="3">
    <location>
        <begin position="189"/>
        <end position="203"/>
    </location>
</feature>
<feature type="signal peptide" evidence="4">
    <location>
        <begin position="1"/>
        <end position="20"/>
    </location>
</feature>
<keyword evidence="2" id="KW-0677">Repeat</keyword>
<dbReference type="PROSITE" id="PS01208">
    <property type="entry name" value="VWFC_1"/>
    <property type="match status" value="1"/>
</dbReference>
<dbReference type="STRING" id="7918.ENSLOCP00000017076"/>
<dbReference type="PROSITE" id="PS50184">
    <property type="entry name" value="VWFC_2"/>
    <property type="match status" value="1"/>
</dbReference>
<feature type="region of interest" description="Disordered" evidence="3">
    <location>
        <begin position="308"/>
        <end position="352"/>
    </location>
</feature>
<evidence type="ECO:0000256" key="4">
    <source>
        <dbReference type="SAM" id="SignalP"/>
    </source>
</evidence>
<dbReference type="InParanoid" id="W5N8W7"/>
<name>W5N8W7_LEPOC</name>
<dbReference type="EMBL" id="AHAT01015125">
    <property type="status" value="NOT_ANNOTATED_CDS"/>
    <property type="molecule type" value="Genomic_DNA"/>
</dbReference>
<dbReference type="Ensembl" id="ENSLOCT00000017106.1">
    <property type="protein sequence ID" value="ENSLOCP00000017076.1"/>
    <property type="gene ID" value="ENSLOCG00000013843.1"/>
</dbReference>
<dbReference type="GO" id="GO:0010811">
    <property type="term" value="P:positive regulation of cell-substrate adhesion"/>
    <property type="evidence" value="ECO:0000318"/>
    <property type="project" value="GO_Central"/>
</dbReference>
<reference evidence="6" key="2">
    <citation type="submission" date="2025-08" db="UniProtKB">
        <authorList>
            <consortium name="Ensembl"/>
        </authorList>
    </citation>
    <scope>IDENTIFICATION</scope>
</reference>
<dbReference type="PROSITE" id="PS51450">
    <property type="entry name" value="LRR"/>
    <property type="match status" value="3"/>
</dbReference>
<keyword evidence="7" id="KW-1185">Reference proteome</keyword>
<feature type="compositionally biased region" description="Acidic residues" evidence="3">
    <location>
        <begin position="308"/>
        <end position="327"/>
    </location>
</feature>